<evidence type="ECO:0000256" key="1">
    <source>
        <dbReference type="SAM" id="MobiDB-lite"/>
    </source>
</evidence>
<feature type="compositionally biased region" description="Pro residues" evidence="1">
    <location>
        <begin position="82"/>
        <end position="99"/>
    </location>
</feature>
<dbReference type="Proteomes" id="UP001189429">
    <property type="component" value="Unassembled WGS sequence"/>
</dbReference>
<gene>
    <name evidence="2" type="ORF">PCOR1329_LOCUS72247</name>
</gene>
<accession>A0ABN9X062</accession>
<feature type="non-terminal residue" evidence="2">
    <location>
        <position position="1"/>
    </location>
</feature>
<feature type="region of interest" description="Disordered" evidence="1">
    <location>
        <begin position="1"/>
        <end position="60"/>
    </location>
</feature>
<name>A0ABN9X062_9DINO</name>
<reference evidence="2" key="1">
    <citation type="submission" date="2023-10" db="EMBL/GenBank/DDBJ databases">
        <authorList>
            <person name="Chen Y."/>
            <person name="Shah S."/>
            <person name="Dougan E. K."/>
            <person name="Thang M."/>
            <person name="Chan C."/>
        </authorList>
    </citation>
    <scope>NUCLEOTIDE SEQUENCE [LARGE SCALE GENOMIC DNA]</scope>
</reference>
<dbReference type="EMBL" id="CAUYUJ010019642">
    <property type="protein sequence ID" value="CAK0892626.1"/>
    <property type="molecule type" value="Genomic_DNA"/>
</dbReference>
<evidence type="ECO:0000313" key="3">
    <source>
        <dbReference type="Proteomes" id="UP001189429"/>
    </source>
</evidence>
<organism evidence="2 3">
    <name type="scientific">Prorocentrum cordatum</name>
    <dbReference type="NCBI Taxonomy" id="2364126"/>
    <lineage>
        <taxon>Eukaryota</taxon>
        <taxon>Sar</taxon>
        <taxon>Alveolata</taxon>
        <taxon>Dinophyceae</taxon>
        <taxon>Prorocentrales</taxon>
        <taxon>Prorocentraceae</taxon>
        <taxon>Prorocentrum</taxon>
    </lineage>
</organism>
<keyword evidence="3" id="KW-1185">Reference proteome</keyword>
<sequence length="405" mass="40559">PLAAGVTPRPTKDENGVVLGAPPQLRPQPLHSPAPLQGLAPPRDVSVGGAPFAPPPRDAAAAIAEKGAREMALALALASPAGAPPPFSGPPKAPAPAAPVPGGVPYASVPAGPTVPFVPPQPRPHAAGVPPNPAKDAGSMDARAMPPASWEGPRGAVQDPPAAAAAAVAWPGGPGKSLPGAAGGPGAAMAAAPGAFRCACGLDLAACGACGRGWAQVQAATKAEEEEEDVVANLVSGLRNVADAIDHVGMSPAAAVEEVLKLHVSFERPGADPMDVARRIQAFHGAAGPQVPVQVLVEAENRVWKKPPGTMSWWAEKGGDARTNVHRLRVPARPSYGRPSGVSIQCNAASRTVVAVGVKQNFLDFLVQWVGAFGPVAGVTAGQQNAAPTSVMQCLQAAAAPGAAW</sequence>
<evidence type="ECO:0000313" key="2">
    <source>
        <dbReference type="EMBL" id="CAK0892626.1"/>
    </source>
</evidence>
<feature type="region of interest" description="Disordered" evidence="1">
    <location>
        <begin position="119"/>
        <end position="158"/>
    </location>
</feature>
<comment type="caution">
    <text evidence="2">The sequence shown here is derived from an EMBL/GenBank/DDBJ whole genome shotgun (WGS) entry which is preliminary data.</text>
</comment>
<protein>
    <submittedName>
        <fullName evidence="2">Uncharacterized protein</fullName>
    </submittedName>
</protein>
<proteinExistence type="predicted"/>
<feature type="region of interest" description="Disordered" evidence="1">
    <location>
        <begin position="79"/>
        <end position="100"/>
    </location>
</feature>